<dbReference type="InterPro" id="IPR050007">
    <property type="entry name" value="OtnK"/>
</dbReference>
<proteinExistence type="inferred from homology"/>
<dbReference type="GO" id="GO:0005524">
    <property type="term" value="F:ATP binding"/>
    <property type="evidence" value="ECO:0007669"/>
    <property type="project" value="UniProtKB-KW"/>
</dbReference>
<keyword evidence="5" id="KW-0067">ATP-binding</keyword>
<gene>
    <name evidence="15" type="ORF">AN401_17910</name>
</gene>
<keyword evidence="2" id="KW-0808">Transferase</keyword>
<sequence length="421" mass="43608">MTQRLGVIADDFTGATDIAGFMVENGWRVTQLIGHGPAEVPADVDAVVISLKSRSCAVEQAVADSLAALARLKELGCDRFFFKYCSTFDSTAEGNIGPVTDALLAALGETFTVICPALPVNGRTVCHGNLFVNGVPLDESGMKEHPVTPMRDANLQRLMAAQARGQVGLVDYHAVLAGPEAVRARLEELKANGVNYAVLDTLTMADLPVLGEAVSELKLVTGGSGLGAGLARVATGGQGAALARELGAPVAGGRAVVLSGSCSQMTNAQVAAYQQKAPHRLVEVARCIEAPAAYAAELADWVAAQDSAPAPMLYATQPAAELSRIQAQYGAARASEAVEGVFAAVAARLAGQGFGKFIVAGGETSGIVTQALAVTGFHIGPQIAPGVPWVRALDKPLSLALKSGNFGDEHFFSNAQEFFHD</sequence>
<keyword evidence="4" id="KW-0418">Kinase</keyword>
<feature type="domain" description="Four-carbon acid sugar kinase nucleotide binding" evidence="14">
    <location>
        <begin position="256"/>
        <end position="412"/>
    </location>
</feature>
<dbReference type="EMBL" id="CP012621">
    <property type="protein sequence ID" value="ATG75489.1"/>
    <property type="molecule type" value="Genomic_DNA"/>
</dbReference>
<protein>
    <recommendedName>
        <fullName evidence="11">3-oxo-tetronate kinase</fullName>
        <ecNumber evidence="10">2.7.1.217</ecNumber>
    </recommendedName>
    <alternativeName>
        <fullName evidence="12">3-dehydrotetronate 4-kinase</fullName>
    </alternativeName>
</protein>
<dbReference type="InterPro" id="IPR010737">
    <property type="entry name" value="4-carb_acid_sugar_kinase_N"/>
</dbReference>
<evidence type="ECO:0000259" key="13">
    <source>
        <dbReference type="Pfam" id="PF07005"/>
    </source>
</evidence>
<evidence type="ECO:0000256" key="6">
    <source>
        <dbReference type="ARBA" id="ARBA00023277"/>
    </source>
</evidence>
<dbReference type="GO" id="GO:0016301">
    <property type="term" value="F:kinase activity"/>
    <property type="evidence" value="ECO:0007669"/>
    <property type="project" value="UniProtKB-KW"/>
</dbReference>
<evidence type="ECO:0000256" key="2">
    <source>
        <dbReference type="ARBA" id="ARBA00022679"/>
    </source>
</evidence>
<evidence type="ECO:0000313" key="16">
    <source>
        <dbReference type="Proteomes" id="UP000217763"/>
    </source>
</evidence>
<dbReference type="InterPro" id="IPR042213">
    <property type="entry name" value="NBD_C_sf"/>
</dbReference>
<reference evidence="16" key="1">
    <citation type="submission" date="2015-09" db="EMBL/GenBank/DDBJ databases">
        <authorList>
            <person name="Shao Z."/>
            <person name="Wang L."/>
        </authorList>
    </citation>
    <scope>NUCLEOTIDE SEQUENCE [LARGE SCALE GENOMIC DNA]</scope>
    <source>
        <strain evidence="16">F13-1</strain>
    </source>
</reference>
<dbReference type="EC" id="2.7.1.217" evidence="10"/>
<evidence type="ECO:0000256" key="5">
    <source>
        <dbReference type="ARBA" id="ARBA00022840"/>
    </source>
</evidence>
<evidence type="ECO:0000256" key="8">
    <source>
        <dbReference type="ARBA" id="ARBA00036346"/>
    </source>
</evidence>
<dbReference type="NCBIfam" id="NF043035">
    <property type="entry name" value="OxoTetrKin"/>
    <property type="match status" value="1"/>
</dbReference>
<comment type="similarity">
    <text evidence="1">Belongs to the four-carbon acid sugar kinase family.</text>
</comment>
<evidence type="ECO:0000256" key="10">
    <source>
        <dbReference type="ARBA" id="ARBA00039095"/>
    </source>
</evidence>
<dbReference type="InterPro" id="IPR037051">
    <property type="entry name" value="4-carb_acid_sugar_kinase_N_sf"/>
</dbReference>
<keyword evidence="16" id="KW-1185">Reference proteome</keyword>
<comment type="catalytic activity">
    <reaction evidence="8">
        <text>3-dehydro-D-erythronate + ATP = 3-dehydro-4-O-phospho-D-erythronate + ADP + H(+)</text>
        <dbReference type="Rhea" id="RHEA:52556"/>
        <dbReference type="ChEBI" id="CHEBI:15378"/>
        <dbReference type="ChEBI" id="CHEBI:30616"/>
        <dbReference type="ChEBI" id="CHEBI:57958"/>
        <dbReference type="ChEBI" id="CHEBI:136593"/>
        <dbReference type="ChEBI" id="CHEBI:456216"/>
        <dbReference type="EC" id="2.7.1.217"/>
    </reaction>
</comment>
<dbReference type="SUPFAM" id="SSF142764">
    <property type="entry name" value="YgbK-like"/>
    <property type="match status" value="1"/>
</dbReference>
<keyword evidence="3" id="KW-0547">Nucleotide-binding</keyword>
<accession>A0A291HTS0</accession>
<feature type="domain" description="Four-carbon acid sugar kinase N-terminal" evidence="13">
    <location>
        <begin position="5"/>
        <end position="230"/>
    </location>
</feature>
<evidence type="ECO:0000259" key="14">
    <source>
        <dbReference type="Pfam" id="PF17042"/>
    </source>
</evidence>
<comment type="function">
    <text evidence="9">Catalyzes the ATP-dependent phosphorylation of 3-oxo-tetronate to 3-oxo-tetronate 4-phosphate.</text>
</comment>
<dbReference type="Gene3D" id="3.40.980.20">
    <property type="entry name" value="Four-carbon acid sugar kinase, nucleotide binding domain"/>
    <property type="match status" value="1"/>
</dbReference>
<evidence type="ECO:0000256" key="9">
    <source>
        <dbReference type="ARBA" id="ARBA00037335"/>
    </source>
</evidence>
<dbReference type="Proteomes" id="UP000217763">
    <property type="component" value="Chromosome"/>
</dbReference>
<evidence type="ECO:0000313" key="15">
    <source>
        <dbReference type="EMBL" id="ATG75489.1"/>
    </source>
</evidence>
<evidence type="ECO:0000256" key="12">
    <source>
        <dbReference type="ARBA" id="ARBA00041377"/>
    </source>
</evidence>
<dbReference type="AlphaFoldDB" id="A0A291HTS0"/>
<dbReference type="KEGG" id="zdf:AN401_17910"/>
<dbReference type="Pfam" id="PF17042">
    <property type="entry name" value="NBD_C"/>
    <property type="match status" value="1"/>
</dbReference>
<dbReference type="InterPro" id="IPR031475">
    <property type="entry name" value="NBD_C"/>
</dbReference>
<organism evidence="15 16">
    <name type="scientific">Zobellella denitrificans</name>
    <dbReference type="NCBI Taxonomy" id="347534"/>
    <lineage>
        <taxon>Bacteria</taxon>
        <taxon>Pseudomonadati</taxon>
        <taxon>Pseudomonadota</taxon>
        <taxon>Gammaproteobacteria</taxon>
        <taxon>Aeromonadales</taxon>
        <taxon>Aeromonadaceae</taxon>
        <taxon>Zobellella</taxon>
    </lineage>
</organism>
<evidence type="ECO:0000256" key="1">
    <source>
        <dbReference type="ARBA" id="ARBA00005715"/>
    </source>
</evidence>
<comment type="catalytic activity">
    <reaction evidence="7">
        <text>3-dehydro-L-erythronate + ATP = 3-dehydro-4-O-phospho-L-erythronate + ADP + H(+)</text>
        <dbReference type="Rhea" id="RHEA:52552"/>
        <dbReference type="ChEBI" id="CHEBI:15378"/>
        <dbReference type="ChEBI" id="CHEBI:30616"/>
        <dbReference type="ChEBI" id="CHEBI:136592"/>
        <dbReference type="ChEBI" id="CHEBI:136670"/>
        <dbReference type="ChEBI" id="CHEBI:456216"/>
        <dbReference type="EC" id="2.7.1.217"/>
    </reaction>
</comment>
<name>A0A291HTS0_9GAMM</name>
<evidence type="ECO:0000256" key="4">
    <source>
        <dbReference type="ARBA" id="ARBA00022777"/>
    </source>
</evidence>
<keyword evidence="6" id="KW-0119">Carbohydrate metabolism</keyword>
<evidence type="ECO:0000256" key="7">
    <source>
        <dbReference type="ARBA" id="ARBA00035898"/>
    </source>
</evidence>
<evidence type="ECO:0000256" key="3">
    <source>
        <dbReference type="ARBA" id="ARBA00022741"/>
    </source>
</evidence>
<dbReference type="Pfam" id="PF07005">
    <property type="entry name" value="SBD_N"/>
    <property type="match status" value="1"/>
</dbReference>
<dbReference type="Gene3D" id="3.40.50.10840">
    <property type="entry name" value="Putative sugar-binding, N-terminal domain"/>
    <property type="match status" value="1"/>
</dbReference>
<dbReference type="RefSeq" id="WP_096780108.1">
    <property type="nucleotide sequence ID" value="NZ_CP012621.1"/>
</dbReference>
<evidence type="ECO:0000256" key="11">
    <source>
        <dbReference type="ARBA" id="ARBA00039461"/>
    </source>
</evidence>